<accession>A0ABP1BDT5</accession>
<gene>
    <name evidence="1" type="ORF">CSSPJE1EN2_LOCUS16031</name>
</gene>
<evidence type="ECO:0000313" key="1">
    <source>
        <dbReference type="EMBL" id="CAK9873559.1"/>
    </source>
</evidence>
<protein>
    <recommendedName>
        <fullName evidence="3">Secreted protein</fullName>
    </recommendedName>
</protein>
<keyword evidence="2" id="KW-1185">Reference proteome</keyword>
<evidence type="ECO:0000313" key="2">
    <source>
        <dbReference type="Proteomes" id="UP001497522"/>
    </source>
</evidence>
<reference evidence="1" key="1">
    <citation type="submission" date="2024-03" db="EMBL/GenBank/DDBJ databases">
        <authorList>
            <consortium name="ELIXIR-Norway"/>
            <consortium name="Elixir Norway"/>
        </authorList>
    </citation>
    <scope>NUCLEOTIDE SEQUENCE</scope>
</reference>
<name>A0ABP1BDT5_9BRYO</name>
<dbReference type="Proteomes" id="UP001497522">
    <property type="component" value="Chromosome 3"/>
</dbReference>
<sequence>MVRMRSRGLGVSSWQLIVITILVVLQLSTMVGVSGARISRQLHGKCLNYQNHLFECLVVRSLVVRTPPVPINPLPEPRTAESPF</sequence>
<evidence type="ECO:0008006" key="3">
    <source>
        <dbReference type="Google" id="ProtNLM"/>
    </source>
</evidence>
<proteinExistence type="predicted"/>
<organism evidence="1 2">
    <name type="scientific">Sphagnum jensenii</name>
    <dbReference type="NCBI Taxonomy" id="128206"/>
    <lineage>
        <taxon>Eukaryota</taxon>
        <taxon>Viridiplantae</taxon>
        <taxon>Streptophyta</taxon>
        <taxon>Embryophyta</taxon>
        <taxon>Bryophyta</taxon>
        <taxon>Sphagnophytina</taxon>
        <taxon>Sphagnopsida</taxon>
        <taxon>Sphagnales</taxon>
        <taxon>Sphagnaceae</taxon>
        <taxon>Sphagnum</taxon>
    </lineage>
</organism>
<dbReference type="EMBL" id="OZ023704">
    <property type="protein sequence ID" value="CAK9873559.1"/>
    <property type="molecule type" value="Genomic_DNA"/>
</dbReference>